<dbReference type="InParanoid" id="I2H1Q0"/>
<dbReference type="HOGENOM" id="CLU_1020067_0_0_1"/>
<proteinExistence type="predicted"/>
<name>I2H1Q0_HENB6</name>
<evidence type="ECO:0000313" key="3">
    <source>
        <dbReference type="Proteomes" id="UP000002866"/>
    </source>
</evidence>
<gene>
    <name evidence="2" type="primary">TBLA0C05060</name>
    <name evidence="2" type="ORF">TBLA_0C05060</name>
</gene>
<protein>
    <submittedName>
        <fullName evidence="2">Uncharacterized protein</fullName>
    </submittedName>
</protein>
<dbReference type="KEGG" id="tbl:TBLA_0C05060"/>
<reference evidence="2 3" key="1">
    <citation type="journal article" date="2011" name="Proc. Natl. Acad. Sci. U.S.A.">
        <title>Evolutionary erosion of yeast sex chromosomes by mating-type switching accidents.</title>
        <authorList>
            <person name="Gordon J.L."/>
            <person name="Armisen D."/>
            <person name="Proux-Wera E."/>
            <person name="Oheigeartaigh S.S."/>
            <person name="Byrne K.P."/>
            <person name="Wolfe K.H."/>
        </authorList>
    </citation>
    <scope>NUCLEOTIDE SEQUENCE [LARGE SCALE GENOMIC DNA]</scope>
    <source>
        <strain evidence="3">ATCC 34711 / CBS 6284 / DSM 70876 / NBRC 10599 / NRRL Y-10934 / UCD 77-7</strain>
    </source>
</reference>
<dbReference type="EMBL" id="HE806318">
    <property type="protein sequence ID" value="CCH60302.1"/>
    <property type="molecule type" value="Genomic_DNA"/>
</dbReference>
<accession>I2H1Q0</accession>
<sequence>MPNEIKGRKSFKGDRYQMIRIESGSNADTVKTSSSSMNGLKNSINIDDTTLEKIAQYRKLLKKTNPSSRNEVKNELDVIRLLQNSLLHQDHKRESHSEDISVPLIMKNTTNVSTEKKRRSSITEESILSGTTYYNQNTNSTTNTTSASKNRNRFSFVSSNDTEFDEFLFHEDITLNLQNNDENENDYIRKVDELEMELNDLKLQYCLLKDTIDNKDHIIKPQESQTVLLRQQPETYTSTGNNNNNNNNRFKMKRITKSELDTLDASSLSSIDT</sequence>
<feature type="coiled-coil region" evidence="1">
    <location>
        <begin position="177"/>
        <end position="204"/>
    </location>
</feature>
<evidence type="ECO:0000313" key="2">
    <source>
        <dbReference type="EMBL" id="CCH60302.1"/>
    </source>
</evidence>
<dbReference type="AlphaFoldDB" id="I2H1Q0"/>
<organism evidence="2 3">
    <name type="scientific">Henningerozyma blattae (strain ATCC 34711 / CBS 6284 / DSM 70876 / NBRC 10599 / NRRL Y-10934 / UCD 77-7)</name>
    <name type="common">Yeast</name>
    <name type="synonym">Tetrapisispora blattae</name>
    <dbReference type="NCBI Taxonomy" id="1071380"/>
    <lineage>
        <taxon>Eukaryota</taxon>
        <taxon>Fungi</taxon>
        <taxon>Dikarya</taxon>
        <taxon>Ascomycota</taxon>
        <taxon>Saccharomycotina</taxon>
        <taxon>Saccharomycetes</taxon>
        <taxon>Saccharomycetales</taxon>
        <taxon>Saccharomycetaceae</taxon>
        <taxon>Henningerozyma</taxon>
    </lineage>
</organism>
<keyword evidence="3" id="KW-1185">Reference proteome</keyword>
<dbReference type="GeneID" id="14495282"/>
<evidence type="ECO:0000256" key="1">
    <source>
        <dbReference type="SAM" id="Coils"/>
    </source>
</evidence>
<dbReference type="Proteomes" id="UP000002866">
    <property type="component" value="Chromosome 3"/>
</dbReference>
<keyword evidence="1" id="KW-0175">Coiled coil</keyword>
<dbReference type="RefSeq" id="XP_004179821.1">
    <property type="nucleotide sequence ID" value="XM_004179773.1"/>
</dbReference>